<protein>
    <submittedName>
        <fullName evidence="2">Uncharacterized protein</fullName>
    </submittedName>
</protein>
<dbReference type="Pfam" id="PF12507">
    <property type="entry name" value="HCMV_UL139"/>
    <property type="match status" value="1"/>
</dbReference>
<feature type="coiled-coil region" evidence="1">
    <location>
        <begin position="74"/>
        <end position="101"/>
    </location>
</feature>
<feature type="coiled-coil region" evidence="1">
    <location>
        <begin position="127"/>
        <end position="183"/>
    </location>
</feature>
<evidence type="ECO:0000313" key="2">
    <source>
        <dbReference type="EMBL" id="GFY80640.1"/>
    </source>
</evidence>
<proteinExistence type="predicted"/>
<reference evidence="2 3" key="1">
    <citation type="submission" date="2019-07" db="EMBL/GenBank/DDBJ databases">
        <title>De Novo Assembly of kiwifruit Actinidia rufa.</title>
        <authorList>
            <person name="Sugita-Konishi S."/>
            <person name="Sato K."/>
            <person name="Mori E."/>
            <person name="Abe Y."/>
            <person name="Kisaki G."/>
            <person name="Hamano K."/>
            <person name="Suezawa K."/>
            <person name="Otani M."/>
            <person name="Fukuda T."/>
            <person name="Manabe T."/>
            <person name="Gomi K."/>
            <person name="Tabuchi M."/>
            <person name="Akimitsu K."/>
            <person name="Kataoka I."/>
        </authorList>
    </citation>
    <scope>NUCLEOTIDE SEQUENCE [LARGE SCALE GENOMIC DNA]</scope>
    <source>
        <strain evidence="3">cv. Fuchu</strain>
    </source>
</reference>
<name>A0A7J0E2M8_9ERIC</name>
<evidence type="ECO:0000256" key="1">
    <source>
        <dbReference type="SAM" id="Coils"/>
    </source>
</evidence>
<dbReference type="EMBL" id="BJWL01000001">
    <property type="protein sequence ID" value="GFY80640.1"/>
    <property type="molecule type" value="Genomic_DNA"/>
</dbReference>
<organism evidence="2 3">
    <name type="scientific">Actinidia rufa</name>
    <dbReference type="NCBI Taxonomy" id="165716"/>
    <lineage>
        <taxon>Eukaryota</taxon>
        <taxon>Viridiplantae</taxon>
        <taxon>Streptophyta</taxon>
        <taxon>Embryophyta</taxon>
        <taxon>Tracheophyta</taxon>
        <taxon>Spermatophyta</taxon>
        <taxon>Magnoliopsida</taxon>
        <taxon>eudicotyledons</taxon>
        <taxon>Gunneridae</taxon>
        <taxon>Pentapetalae</taxon>
        <taxon>asterids</taxon>
        <taxon>Ericales</taxon>
        <taxon>Actinidiaceae</taxon>
        <taxon>Actinidia</taxon>
    </lineage>
</organism>
<dbReference type="PANTHER" id="PTHR37214">
    <property type="entry name" value="CYTOMEGALOVIRUS UL139 PROTEIN"/>
    <property type="match status" value="1"/>
</dbReference>
<evidence type="ECO:0000313" key="3">
    <source>
        <dbReference type="Proteomes" id="UP000585474"/>
    </source>
</evidence>
<dbReference type="Proteomes" id="UP000585474">
    <property type="component" value="Unassembled WGS sequence"/>
</dbReference>
<dbReference type="AlphaFoldDB" id="A0A7J0E2M8"/>
<gene>
    <name evidence="2" type="ORF">Acr_01g0004490</name>
</gene>
<sequence length="214" mass="24812">MALPSLFCERLKQMEETRNQRLSLLQAERELQIAKSQLLATKLSNIRSMEQRCFKLDQNIASQQFTTLSLKSEIDALDSKYDDNLQQIRALKSEVEELTELEKQKERFYCLKRSEMEEFSAQVENFVVDCRIRVQELRNKITELKSNFVELQGNNGHLNSSEIAAAEVRKSQLLAAKENLNRSLDSNYQIKAQLQKQLHSILSDKTKNEAMLVV</sequence>
<dbReference type="OrthoDB" id="1903594at2759"/>
<keyword evidence="3" id="KW-1185">Reference proteome</keyword>
<comment type="caution">
    <text evidence="2">The sequence shown here is derived from an EMBL/GenBank/DDBJ whole genome shotgun (WGS) entry which is preliminary data.</text>
</comment>
<dbReference type="PANTHER" id="PTHR37214:SF2">
    <property type="entry name" value="CYTOMEGALOVIRUS UL139 PROTEIN"/>
    <property type="match status" value="1"/>
</dbReference>
<accession>A0A7J0E2M8</accession>
<dbReference type="InterPro" id="IPR021042">
    <property type="entry name" value="Herpes_UL139_cytomegalovirus"/>
</dbReference>
<keyword evidence="1" id="KW-0175">Coiled coil</keyword>